<evidence type="ECO:0000313" key="2">
    <source>
        <dbReference type="EMBL" id="KAG2649834.1"/>
    </source>
</evidence>
<evidence type="ECO:0000256" key="1">
    <source>
        <dbReference type="SAM" id="MobiDB-lite"/>
    </source>
</evidence>
<accession>A0A8T0WXI4</accession>
<comment type="caution">
    <text evidence="2">The sequence shown here is derived from an EMBL/GenBank/DDBJ whole genome shotgun (WGS) entry which is preliminary data.</text>
</comment>
<feature type="non-terminal residue" evidence="2">
    <location>
        <position position="1"/>
    </location>
</feature>
<reference evidence="2" key="1">
    <citation type="submission" date="2020-05" db="EMBL/GenBank/DDBJ databases">
        <title>WGS assembly of Panicum virgatum.</title>
        <authorList>
            <person name="Lovell J.T."/>
            <person name="Jenkins J."/>
            <person name="Shu S."/>
            <person name="Juenger T.E."/>
            <person name="Schmutz J."/>
        </authorList>
    </citation>
    <scope>NUCLEOTIDE SEQUENCE</scope>
    <source>
        <strain evidence="2">AP13</strain>
    </source>
</reference>
<gene>
    <name evidence="2" type="ORF">PVAP13_1NG133638</name>
</gene>
<feature type="non-terminal residue" evidence="2">
    <location>
        <position position="188"/>
    </location>
</feature>
<proteinExistence type="predicted"/>
<organism evidence="2 3">
    <name type="scientific">Panicum virgatum</name>
    <name type="common">Blackwell switchgrass</name>
    <dbReference type="NCBI Taxonomy" id="38727"/>
    <lineage>
        <taxon>Eukaryota</taxon>
        <taxon>Viridiplantae</taxon>
        <taxon>Streptophyta</taxon>
        <taxon>Embryophyta</taxon>
        <taxon>Tracheophyta</taxon>
        <taxon>Spermatophyta</taxon>
        <taxon>Magnoliopsida</taxon>
        <taxon>Liliopsida</taxon>
        <taxon>Poales</taxon>
        <taxon>Poaceae</taxon>
        <taxon>PACMAD clade</taxon>
        <taxon>Panicoideae</taxon>
        <taxon>Panicodae</taxon>
        <taxon>Paniceae</taxon>
        <taxon>Panicinae</taxon>
        <taxon>Panicum</taxon>
        <taxon>Panicum sect. Hiantes</taxon>
    </lineage>
</organism>
<sequence length="188" mass="20903">SGVRRERPVRERWLGGRGKRRAQGTEQGREEEFVGRDGEVARLMEQDPASAEPGRARRQPEEGLCWRGASREGRGRRREAWRSLMAAETGGRARWKARVWGSLATSSAAVRARPASSVAARTWPANSRGGGECGVRELQGWRPRAPGGSGVRGGRELQWNARRQGGGELRRSRGGVGRERKRENGRER</sequence>
<feature type="compositionally biased region" description="Basic and acidic residues" evidence="1">
    <location>
        <begin position="27"/>
        <end position="45"/>
    </location>
</feature>
<dbReference type="Proteomes" id="UP000823388">
    <property type="component" value="Chromosome 1N"/>
</dbReference>
<name>A0A8T0WXI4_PANVG</name>
<feature type="compositionally biased region" description="Basic and acidic residues" evidence="1">
    <location>
        <begin position="1"/>
        <end position="14"/>
    </location>
</feature>
<evidence type="ECO:0000313" key="3">
    <source>
        <dbReference type="Proteomes" id="UP000823388"/>
    </source>
</evidence>
<keyword evidence="3" id="KW-1185">Reference proteome</keyword>
<feature type="region of interest" description="Disordered" evidence="1">
    <location>
        <begin position="1"/>
        <end position="78"/>
    </location>
</feature>
<feature type="compositionally biased region" description="Low complexity" evidence="1">
    <location>
        <begin position="105"/>
        <end position="122"/>
    </location>
</feature>
<feature type="compositionally biased region" description="Basic and acidic residues" evidence="1">
    <location>
        <begin position="69"/>
        <end position="78"/>
    </location>
</feature>
<dbReference type="AlphaFoldDB" id="A0A8T0WXI4"/>
<protein>
    <submittedName>
        <fullName evidence="2">Uncharacterized protein</fullName>
    </submittedName>
</protein>
<feature type="region of interest" description="Disordered" evidence="1">
    <location>
        <begin position="105"/>
        <end position="188"/>
    </location>
</feature>
<dbReference type="EMBL" id="CM029038">
    <property type="protein sequence ID" value="KAG2649834.1"/>
    <property type="molecule type" value="Genomic_DNA"/>
</dbReference>
<feature type="compositionally biased region" description="Basic and acidic residues" evidence="1">
    <location>
        <begin position="168"/>
        <end position="188"/>
    </location>
</feature>